<comment type="caution">
    <text evidence="3">The sequence shown here is derived from an EMBL/GenBank/DDBJ whole genome shotgun (WGS) entry which is preliminary data.</text>
</comment>
<evidence type="ECO:0000259" key="2">
    <source>
        <dbReference type="Pfam" id="PF02836"/>
    </source>
</evidence>
<dbReference type="Pfam" id="PF02836">
    <property type="entry name" value="Glyco_hydro_2_C"/>
    <property type="match status" value="1"/>
</dbReference>
<name>A0ABW1AWU7_9RHOO</name>
<feature type="chain" id="PRO_5046674868" evidence="1">
    <location>
        <begin position="32"/>
        <end position="407"/>
    </location>
</feature>
<gene>
    <name evidence="3" type="ORF">ACFPTN_19135</name>
</gene>
<dbReference type="InterPro" id="IPR006103">
    <property type="entry name" value="Glyco_hydro_2_cat"/>
</dbReference>
<dbReference type="InterPro" id="IPR017853">
    <property type="entry name" value="GH"/>
</dbReference>
<proteinExistence type="predicted"/>
<protein>
    <submittedName>
        <fullName evidence="3">Glycoside hydrolase family 2 TIM barrel-domain containing protein</fullName>
    </submittedName>
</protein>
<keyword evidence="3" id="KW-0378">Hydrolase</keyword>
<evidence type="ECO:0000256" key="1">
    <source>
        <dbReference type="SAM" id="SignalP"/>
    </source>
</evidence>
<sequence length="407" mass="43980">MMHPSRTCRFRSLIAGLMLSMFLGGVLPAAAQPQWQGAAFEGDRAALEKLAAAGAKVVRVYSESHAWVLDEAHRLGLKVVMGLWVGHPRVGFRLDDPEAVRRQEEGIRRFVQRHKAHPALAAWGVGNEVELGLADPLPAWREVDRLAGIVKALDPAHPVMMTVSDNSDGNLRLLAACCANVDILGINVYSGGLFEVLPRLRAAGVSVPVVVAEFGPLGQWQAGRKPWGAPVEPTSSEKAAYFRDALAFLARQPDVAGAFPFLWGAKLEQTETWHGLLLPDGSLTAMTDALSAAWGRPVAMPAPAIRGIGIAADEFTPGQEMSAGVDAVSFDGSPLQTEWKVLTESVGRRPDSDYEPPPDFVPVRILHADAATVRFVAPQRPGAYRLYMTLRDRNGKAATANLPFLVR</sequence>
<feature type="domain" description="Glycoside hydrolase family 2 catalytic" evidence="2">
    <location>
        <begin position="66"/>
        <end position="188"/>
    </location>
</feature>
<dbReference type="Proteomes" id="UP001595974">
    <property type="component" value="Unassembled WGS sequence"/>
</dbReference>
<accession>A0ABW1AWU7</accession>
<evidence type="ECO:0000313" key="3">
    <source>
        <dbReference type="EMBL" id="MFC5771496.1"/>
    </source>
</evidence>
<dbReference type="EMBL" id="JBHSOG010000094">
    <property type="protein sequence ID" value="MFC5771496.1"/>
    <property type="molecule type" value="Genomic_DNA"/>
</dbReference>
<dbReference type="RefSeq" id="WP_385961791.1">
    <property type="nucleotide sequence ID" value="NZ_JBHSOG010000094.1"/>
</dbReference>
<feature type="signal peptide" evidence="1">
    <location>
        <begin position="1"/>
        <end position="31"/>
    </location>
</feature>
<organism evidence="3 4">
    <name type="scientific">Thauera sinica</name>
    <dbReference type="NCBI Taxonomy" id="2665146"/>
    <lineage>
        <taxon>Bacteria</taxon>
        <taxon>Pseudomonadati</taxon>
        <taxon>Pseudomonadota</taxon>
        <taxon>Betaproteobacteria</taxon>
        <taxon>Rhodocyclales</taxon>
        <taxon>Zoogloeaceae</taxon>
        <taxon>Thauera</taxon>
    </lineage>
</organism>
<dbReference type="Gene3D" id="3.20.20.80">
    <property type="entry name" value="Glycosidases"/>
    <property type="match status" value="1"/>
</dbReference>
<keyword evidence="4" id="KW-1185">Reference proteome</keyword>
<dbReference type="GO" id="GO:0016787">
    <property type="term" value="F:hydrolase activity"/>
    <property type="evidence" value="ECO:0007669"/>
    <property type="project" value="UniProtKB-KW"/>
</dbReference>
<dbReference type="SUPFAM" id="SSF51445">
    <property type="entry name" value="(Trans)glycosidases"/>
    <property type="match status" value="1"/>
</dbReference>
<evidence type="ECO:0000313" key="4">
    <source>
        <dbReference type="Proteomes" id="UP001595974"/>
    </source>
</evidence>
<reference evidence="4" key="1">
    <citation type="journal article" date="2019" name="Int. J. Syst. Evol. Microbiol.">
        <title>The Global Catalogue of Microorganisms (GCM) 10K type strain sequencing project: providing services to taxonomists for standard genome sequencing and annotation.</title>
        <authorList>
            <consortium name="The Broad Institute Genomics Platform"/>
            <consortium name="The Broad Institute Genome Sequencing Center for Infectious Disease"/>
            <person name="Wu L."/>
            <person name="Ma J."/>
        </authorList>
    </citation>
    <scope>NUCLEOTIDE SEQUENCE [LARGE SCALE GENOMIC DNA]</scope>
    <source>
        <strain evidence="4">SHR3</strain>
    </source>
</reference>
<keyword evidence="1" id="KW-0732">Signal</keyword>